<dbReference type="EMBL" id="JAFLVR010000020">
    <property type="protein sequence ID" value="MBO0452251.1"/>
    <property type="molecule type" value="Genomic_DNA"/>
</dbReference>
<proteinExistence type="predicted"/>
<accession>A0ABS3HFM5</accession>
<evidence type="ECO:0000313" key="1">
    <source>
        <dbReference type="EMBL" id="MBO0452251.1"/>
    </source>
</evidence>
<reference evidence="1 2" key="1">
    <citation type="submission" date="2021-03" db="EMBL/GenBank/DDBJ databases">
        <title>Enterococcal diversity collection.</title>
        <authorList>
            <person name="Gilmore M.S."/>
            <person name="Schwartzman J."/>
            <person name="Van Tyne D."/>
            <person name="Martin M."/>
            <person name="Earl A.M."/>
            <person name="Manson A.L."/>
            <person name="Straub T."/>
            <person name="Salamzade R."/>
            <person name="Saavedra J."/>
            <person name="Lebreton F."/>
            <person name="Prichula J."/>
            <person name="Schaufler K."/>
            <person name="Gaca A."/>
            <person name="Sgardioli B."/>
            <person name="Wagenaar J."/>
            <person name="Strong T."/>
        </authorList>
    </citation>
    <scope>NUCLEOTIDE SEQUENCE [LARGE SCALE GENOMIC DNA]</scope>
    <source>
        <strain evidence="1 2">MJM16</strain>
    </source>
</reference>
<gene>
    <name evidence="1" type="ORF">JZO85_08225</name>
</gene>
<organism evidence="1 2">
    <name type="scientific">Candidatus Enterococcus murrayae</name>
    <dbReference type="NCBI Taxonomy" id="2815321"/>
    <lineage>
        <taxon>Bacteria</taxon>
        <taxon>Bacillati</taxon>
        <taxon>Bacillota</taxon>
        <taxon>Bacilli</taxon>
        <taxon>Lactobacillales</taxon>
        <taxon>Enterococcaceae</taxon>
        <taxon>Enterococcus</taxon>
    </lineage>
</organism>
<evidence type="ECO:0008006" key="3">
    <source>
        <dbReference type="Google" id="ProtNLM"/>
    </source>
</evidence>
<keyword evidence="2" id="KW-1185">Reference proteome</keyword>
<name>A0ABS3HFM5_9ENTE</name>
<comment type="caution">
    <text evidence="1">The sequence shown here is derived from an EMBL/GenBank/DDBJ whole genome shotgun (WGS) entry which is preliminary data.</text>
</comment>
<evidence type="ECO:0000313" key="2">
    <source>
        <dbReference type="Proteomes" id="UP000664495"/>
    </source>
</evidence>
<dbReference type="Proteomes" id="UP000664495">
    <property type="component" value="Unassembled WGS sequence"/>
</dbReference>
<sequence>MDEAEFEDLELHVLTLAFQIDGLKQKKSSLTREQKASLEILEEDYRYYKSQYDQRVKKVEKIVSKEAGFGDW</sequence>
<protein>
    <recommendedName>
        <fullName evidence="3">Phage protein</fullName>
    </recommendedName>
</protein>